<accession>A0A9P7BP24</accession>
<dbReference type="AlphaFoldDB" id="A0A9P7BP24"/>
<dbReference type="OrthoDB" id="7777654at2759"/>
<dbReference type="EMBL" id="JAANQT010001959">
    <property type="protein sequence ID" value="KAG1303497.1"/>
    <property type="molecule type" value="Genomic_DNA"/>
</dbReference>
<proteinExistence type="predicted"/>
<protein>
    <submittedName>
        <fullName evidence="2">Uncharacterized protein</fullName>
    </submittedName>
</protein>
<organism evidence="2 3">
    <name type="scientific">Rhizopus oryzae</name>
    <name type="common">Mucormycosis agent</name>
    <name type="synonym">Rhizopus arrhizus var. delemar</name>
    <dbReference type="NCBI Taxonomy" id="64495"/>
    <lineage>
        <taxon>Eukaryota</taxon>
        <taxon>Fungi</taxon>
        <taxon>Fungi incertae sedis</taxon>
        <taxon>Mucoromycota</taxon>
        <taxon>Mucoromycotina</taxon>
        <taxon>Mucoromycetes</taxon>
        <taxon>Mucorales</taxon>
        <taxon>Mucorineae</taxon>
        <taxon>Rhizopodaceae</taxon>
        <taxon>Rhizopus</taxon>
    </lineage>
</organism>
<feature type="region of interest" description="Disordered" evidence="1">
    <location>
        <begin position="158"/>
        <end position="209"/>
    </location>
</feature>
<evidence type="ECO:0000256" key="1">
    <source>
        <dbReference type="SAM" id="MobiDB-lite"/>
    </source>
</evidence>
<keyword evidence="3" id="KW-1185">Reference proteome</keyword>
<dbReference type="PANTHER" id="PTHR43734">
    <property type="entry name" value="PHYTOENE DESATURASE"/>
    <property type="match status" value="1"/>
</dbReference>
<comment type="caution">
    <text evidence="2">The sequence shown here is derived from an EMBL/GenBank/DDBJ whole genome shotgun (WGS) entry which is preliminary data.</text>
</comment>
<feature type="compositionally biased region" description="Basic and acidic residues" evidence="1">
    <location>
        <begin position="199"/>
        <end position="209"/>
    </location>
</feature>
<sequence length="209" mass="23814">MPKVFEEAFADLDERIEDHVDLLRCENNYRLHFPDGDTIELSSDLGRMQQVMDRIEGGMGCFLQEAKVHHARGMPIAIEQNFESLWDLVRYLPDIGRRHLFEKVYRRASTYFKTKKMRMAFQTMYMGQVLHTQRSDLTCLIGCLRMMPRPCTACCSTPNASKASGGVASTRSSKGSNRSLKRNSARALSTTHRWPRSTPKADGRHVGKG</sequence>
<dbReference type="PANTHER" id="PTHR43734:SF1">
    <property type="entry name" value="PHYTOENE DESATURASE"/>
    <property type="match status" value="1"/>
</dbReference>
<evidence type="ECO:0000313" key="2">
    <source>
        <dbReference type="EMBL" id="KAG1303497.1"/>
    </source>
</evidence>
<reference evidence="2" key="1">
    <citation type="journal article" date="2020" name="Microb. Genom.">
        <title>Genetic diversity of clinical and environmental Mucorales isolates obtained from an investigation of mucormycosis cases among solid organ transplant recipients.</title>
        <authorList>
            <person name="Nguyen M.H."/>
            <person name="Kaul D."/>
            <person name="Muto C."/>
            <person name="Cheng S.J."/>
            <person name="Richter R.A."/>
            <person name="Bruno V.M."/>
            <person name="Liu G."/>
            <person name="Beyhan S."/>
            <person name="Sundermann A.J."/>
            <person name="Mounaud S."/>
            <person name="Pasculle A.W."/>
            <person name="Nierman W.C."/>
            <person name="Driscoll E."/>
            <person name="Cumbie R."/>
            <person name="Clancy C.J."/>
            <person name="Dupont C.L."/>
        </authorList>
    </citation>
    <scope>NUCLEOTIDE SEQUENCE</scope>
    <source>
        <strain evidence="2">GL11</strain>
    </source>
</reference>
<evidence type="ECO:0000313" key="3">
    <source>
        <dbReference type="Proteomes" id="UP000716291"/>
    </source>
</evidence>
<dbReference type="Proteomes" id="UP000716291">
    <property type="component" value="Unassembled WGS sequence"/>
</dbReference>
<feature type="compositionally biased region" description="Polar residues" evidence="1">
    <location>
        <begin position="158"/>
        <end position="178"/>
    </location>
</feature>
<gene>
    <name evidence="2" type="ORF">G6F64_010022</name>
</gene>
<name>A0A9P7BP24_RHIOR</name>